<keyword evidence="7 14" id="KW-1003">Cell membrane</keyword>
<dbReference type="InterPro" id="IPR028354">
    <property type="entry name" value="GPAT_PlsB"/>
</dbReference>
<evidence type="ECO:0000256" key="4">
    <source>
        <dbReference type="ARBA" id="ARBA00007937"/>
    </source>
</evidence>
<dbReference type="InterPro" id="IPR041728">
    <property type="entry name" value="GPAT/DHAPAT_LPLAT"/>
</dbReference>
<dbReference type="GO" id="GO:0016746">
    <property type="term" value="F:acyltransferase activity"/>
    <property type="evidence" value="ECO:0007669"/>
    <property type="project" value="UniProtKB-KW"/>
</dbReference>
<feature type="region of interest" description="Disordered" evidence="15">
    <location>
        <begin position="916"/>
        <end position="944"/>
    </location>
</feature>
<evidence type="ECO:0000256" key="3">
    <source>
        <dbReference type="ARBA" id="ARBA00005189"/>
    </source>
</evidence>
<comment type="pathway">
    <text evidence="3">Lipid metabolism.</text>
</comment>
<evidence type="ECO:0000256" key="8">
    <source>
        <dbReference type="ARBA" id="ARBA00022679"/>
    </source>
</evidence>
<dbReference type="InterPro" id="IPR002123">
    <property type="entry name" value="Plipid/glycerol_acylTrfase"/>
</dbReference>
<dbReference type="Pfam" id="PF19277">
    <property type="entry name" value="GPAT_C"/>
    <property type="match status" value="1"/>
</dbReference>
<dbReference type="InterPro" id="IPR045520">
    <property type="entry name" value="GPAT/DHAPAT_C"/>
</dbReference>
<feature type="region of interest" description="Disordered" evidence="15">
    <location>
        <begin position="1"/>
        <end position="80"/>
    </location>
</feature>
<dbReference type="PIRSF" id="PIRSF000437">
    <property type="entry name" value="GPAT_DHAPAT"/>
    <property type="match status" value="1"/>
</dbReference>
<reference evidence="17 18" key="1">
    <citation type="submission" date="2021-03" db="EMBL/GenBank/DDBJ databases">
        <title>Complete Genome Sequences of Two Lysobacter Strains Isolated from Sea Water (Lysobacter caseinilyticus) and Soil (Lysobacter helvus) in South Korea.</title>
        <authorList>
            <person name="Watanabe Y."/>
            <person name="Arakawa K."/>
        </authorList>
    </citation>
    <scope>NUCLEOTIDE SEQUENCE [LARGE SCALE GENOMIC DNA]</scope>
    <source>
        <strain evidence="17 18">KVB24</strain>
    </source>
</reference>
<dbReference type="EMBL" id="AP024545">
    <property type="protein sequence ID" value="BCT92175.1"/>
    <property type="molecule type" value="Genomic_DNA"/>
</dbReference>
<evidence type="ECO:0000256" key="7">
    <source>
        <dbReference type="ARBA" id="ARBA00022475"/>
    </source>
</evidence>
<feature type="compositionally biased region" description="Basic and acidic residues" evidence="15">
    <location>
        <begin position="47"/>
        <end position="60"/>
    </location>
</feature>
<evidence type="ECO:0000313" key="18">
    <source>
        <dbReference type="Proteomes" id="UP000681317"/>
    </source>
</evidence>
<keyword evidence="14" id="KW-0444">Lipid biosynthesis</keyword>
<dbReference type="NCBIfam" id="NF003441">
    <property type="entry name" value="PRK04974.1"/>
    <property type="match status" value="1"/>
</dbReference>
<evidence type="ECO:0000256" key="2">
    <source>
        <dbReference type="ARBA" id="ARBA00004765"/>
    </source>
</evidence>
<feature type="compositionally biased region" description="Low complexity" evidence="15">
    <location>
        <begin position="36"/>
        <end position="46"/>
    </location>
</feature>
<comment type="similarity">
    <text evidence="4 14">Belongs to the GPAT/DAPAT family.</text>
</comment>
<protein>
    <recommendedName>
        <fullName evidence="6 14">Glycerol-3-phosphate acyltransferase</fullName>
        <shortName evidence="14">GPAT</shortName>
        <ecNumber evidence="5 14">2.3.1.15</ecNumber>
    </recommendedName>
</protein>
<feature type="compositionally biased region" description="Low complexity" evidence="15">
    <location>
        <begin position="918"/>
        <end position="937"/>
    </location>
</feature>
<name>A0ABN6FTA5_9GAMM</name>
<dbReference type="PANTHER" id="PTHR12563">
    <property type="entry name" value="GLYCEROL-3-PHOSPHATE ACYLTRANSFERASE"/>
    <property type="match status" value="1"/>
</dbReference>
<feature type="domain" description="Phospholipid/glycerol acyltransferase" evidence="16">
    <location>
        <begin position="401"/>
        <end position="528"/>
    </location>
</feature>
<keyword evidence="8 14" id="KW-0808">Transferase</keyword>
<evidence type="ECO:0000256" key="11">
    <source>
        <dbReference type="ARBA" id="ARBA00023264"/>
    </source>
</evidence>
<dbReference type="EC" id="2.3.1.15" evidence="5 14"/>
<dbReference type="SMART" id="SM00563">
    <property type="entry name" value="PlsC"/>
    <property type="match status" value="1"/>
</dbReference>
<feature type="compositionally biased region" description="Pro residues" evidence="15">
    <location>
        <begin position="61"/>
        <end position="74"/>
    </location>
</feature>
<evidence type="ECO:0000259" key="16">
    <source>
        <dbReference type="SMART" id="SM00563"/>
    </source>
</evidence>
<comment type="subcellular location">
    <subcellularLocation>
        <location evidence="1 14">Cell membrane</location>
        <topology evidence="1 14">Peripheral membrane protein</topology>
        <orientation evidence="1 14">Cytoplasmic side</orientation>
    </subcellularLocation>
</comment>
<accession>A0ABN6FTA5</accession>
<evidence type="ECO:0000256" key="12">
    <source>
        <dbReference type="ARBA" id="ARBA00023315"/>
    </source>
</evidence>
<comment type="pathway">
    <text evidence="2 14">Phospholipid metabolism; CDP-diacylglycerol biosynthesis; CDP-diacylglycerol from sn-glycerol 3-phosphate: step 1/3.</text>
</comment>
<sequence>MAAMPNQPNLFDDPPAPQAAATPAPPADPSVPPPADVDAAADAPVAAEREPTIEPEREPAPDAPELPLAPPAPAPAAETAPAPAVASLPVATRPPMWARLMGKVLDPWIQLELEPKAPAEHADGRAVCYVLEDYGLSNALILARACREAGLPSPLQPMPGDPLGRKRAYVALSRRNSNALKVLGLTPGPEHKTHSGSLARLLQAHRDDPALDVQLVPVSIFVGRAPDKHSGWFSVLFSENWTIVGRFRRLLAILLNGRGTTVQFAPPIALRATVEEGLDPERTVRKLSRVLRAHFRRLRAAVIGPDLSTRRLLADQVLSADSVKEAIADQARRENAKDPEKGKAEAWKKAHAYIYEIAADYSHPVVRSASFLLNMVWNRIYRGVLVHHLDTLKQAAPGHEVVYVPCHRSHMDYLLLSYLLYTKGIVPPHIAAGINLNLPVIGPILRRGGAFFLRRSFRGNALYSAVFTEYVSQLVAGGYSLEYFIEGGRSRTGRLLPPKGGMVAMTVRAFVRQPTRPVLFQPIYIGYEKLLEGDSYLDELIGKPKQKESIWQLLMGIPAVLRSNYGQVVVNFGEPIKLSDMLAEHAPAWDGTPLHEDDRPDWLSTTVDATAVKIQEHINRAADVNPVNLLAMALLSTPKHAMGEVDLLAQIALSKTLLADVPYSDRVTVTPHTPEQIIAHGEEIAMLSRTAHPLGDVLSVDEDTAGLLSYFRNNVLHLFTASAWIAVCFLNNRRLARQHVLRLGRTVHPFLQAELFLPWDADEFAERIDRTIEVFIREGLLKQVSEDDGGILSRSAGQTDEVFRLRAIGHSLQQAFERYYIAISVLVKNGGGTLSSGELESLCQLAAQRLSLLYAPAAPEFFDRTLFRGFIQKLRELRLVWPDANGKLLFDERLDAWAKDARMILGRELRHTIEKVSPEAAKPAAAAEPVADATASEPPAPPAA</sequence>
<evidence type="ECO:0000313" key="17">
    <source>
        <dbReference type="EMBL" id="BCT92175.1"/>
    </source>
</evidence>
<dbReference type="SUPFAM" id="SSF69593">
    <property type="entry name" value="Glycerol-3-phosphate (1)-acyltransferase"/>
    <property type="match status" value="1"/>
</dbReference>
<evidence type="ECO:0000256" key="10">
    <source>
        <dbReference type="ARBA" id="ARBA00023209"/>
    </source>
</evidence>
<feature type="compositionally biased region" description="Pro residues" evidence="15">
    <location>
        <begin position="23"/>
        <end position="35"/>
    </location>
</feature>
<comment type="domain">
    <text evidence="14">The HXXXXD motif is essential for acyltransferase activity and may constitute the binding site for the phosphate moiety of the glycerol-3-phosphate.</text>
</comment>
<proteinExistence type="inferred from homology"/>
<organism evidence="17 18">
    <name type="scientific">Noviluteimonas caseinilytica</name>
    <dbReference type="NCBI Taxonomy" id="2675101"/>
    <lineage>
        <taxon>Bacteria</taxon>
        <taxon>Pseudomonadati</taxon>
        <taxon>Pseudomonadota</taxon>
        <taxon>Gammaproteobacteria</taxon>
        <taxon>Lysobacterales</taxon>
        <taxon>Lysobacteraceae</taxon>
        <taxon>Noviluteimonas</taxon>
    </lineage>
</organism>
<dbReference type="InterPro" id="IPR022284">
    <property type="entry name" value="GPAT/DHAPAT"/>
</dbReference>
<gene>
    <name evidence="14 17" type="primary">plsB</name>
    <name evidence="17" type="ORF">LYSCAS_11990</name>
</gene>
<comment type="catalytic activity">
    <reaction evidence="13 14">
        <text>sn-glycerol 3-phosphate + an acyl-CoA = a 1-acyl-sn-glycero-3-phosphate + CoA</text>
        <dbReference type="Rhea" id="RHEA:15325"/>
        <dbReference type="ChEBI" id="CHEBI:57287"/>
        <dbReference type="ChEBI" id="CHEBI:57597"/>
        <dbReference type="ChEBI" id="CHEBI:57970"/>
        <dbReference type="ChEBI" id="CHEBI:58342"/>
        <dbReference type="EC" id="2.3.1.15"/>
    </reaction>
</comment>
<feature type="short sequence motif" description="HXXXXD motif" evidence="14">
    <location>
        <begin position="406"/>
        <end position="411"/>
    </location>
</feature>
<keyword evidence="10 14" id="KW-0594">Phospholipid biosynthesis</keyword>
<evidence type="ECO:0000256" key="14">
    <source>
        <dbReference type="HAMAP-Rule" id="MF_00393"/>
    </source>
</evidence>
<evidence type="ECO:0000256" key="1">
    <source>
        <dbReference type="ARBA" id="ARBA00004413"/>
    </source>
</evidence>
<dbReference type="HAMAP" id="MF_00393">
    <property type="entry name" value="Glyc3P_acyltrans"/>
    <property type="match status" value="1"/>
</dbReference>
<keyword evidence="12 14" id="KW-0012">Acyltransferase</keyword>
<evidence type="ECO:0000256" key="6">
    <source>
        <dbReference type="ARBA" id="ARBA00013432"/>
    </source>
</evidence>
<evidence type="ECO:0000256" key="13">
    <source>
        <dbReference type="ARBA" id="ARBA00048427"/>
    </source>
</evidence>
<evidence type="ECO:0000256" key="15">
    <source>
        <dbReference type="SAM" id="MobiDB-lite"/>
    </source>
</evidence>
<dbReference type="PIRSF" id="PIRSF500064">
    <property type="entry name" value="GPAT"/>
    <property type="match status" value="1"/>
</dbReference>
<keyword evidence="9 14" id="KW-0472">Membrane</keyword>
<evidence type="ECO:0000256" key="5">
    <source>
        <dbReference type="ARBA" id="ARBA00013113"/>
    </source>
</evidence>
<dbReference type="NCBIfam" id="TIGR03703">
    <property type="entry name" value="plsB"/>
    <property type="match status" value="1"/>
</dbReference>
<keyword evidence="18" id="KW-1185">Reference proteome</keyword>
<dbReference type="Pfam" id="PF01553">
    <property type="entry name" value="Acyltransferase"/>
    <property type="match status" value="1"/>
</dbReference>
<dbReference type="CDD" id="cd07993">
    <property type="entry name" value="LPLAT_DHAPAT-like"/>
    <property type="match status" value="1"/>
</dbReference>
<evidence type="ECO:0000256" key="9">
    <source>
        <dbReference type="ARBA" id="ARBA00023136"/>
    </source>
</evidence>
<keyword evidence="11 14" id="KW-1208">Phospholipid metabolism</keyword>
<dbReference type="PANTHER" id="PTHR12563:SF17">
    <property type="entry name" value="DIHYDROXYACETONE PHOSPHATE ACYLTRANSFERASE"/>
    <property type="match status" value="1"/>
</dbReference>
<keyword evidence="14" id="KW-0443">Lipid metabolism</keyword>
<dbReference type="Proteomes" id="UP000681317">
    <property type="component" value="Chromosome"/>
</dbReference>